<accession>A0A4R5PJC4</accession>
<keyword evidence="13" id="KW-1185">Reference proteome</keyword>
<evidence type="ECO:0000313" key="13">
    <source>
        <dbReference type="Proteomes" id="UP000295131"/>
    </source>
</evidence>
<sequence>MTTAGRVRMSVSYLIRLIRFGLLASLLVFATAAAAQDPRVDLQISPAVQSAQDLLDGADRKLTSIQEKVDDNSADDTRLIDLKLALEELSQQMIDVGVSLRPRLTEVKSRLDSLGAPPVEGEPEEAPATQAERTRLNQERSLINTLTGRAENVSIRANDLGDRVTETRRRLFKDTLFKRTEITAQFFDEAGSALAVEVRSLDRIFESWLKFVWSFKFQQLMVASFLSSVISLLVAVVSLRFFGRFIERDGTISEPGYLERLTVAFWSALIPTLALTLIFGSTLLLFVNFAVLRSDVTSMIAGLCASLIVVTFVGRVAKAILAPHKPQWRLINFSNSGARKVYYLIVLMALVNALDFTLANISETLGSSVVLTVAKSFFATIVVGLILAGTARVKPMVSQSGDPADPSRSWPSILKFMLVISGVGMVLLSLTGYVGLSKFVSEQILLTGAIVAMMYIGFLSAQATMEQNVFAETAVGRWIQSHFSPSASSLDRMGLGFGLLIHALVLFIGLPLILLQWGFQVQDIELWVYRAFTDIRIGGISISLTGILVGILLFILGLFGTRMFEGWLDRNVLARSRMDPGVRNSITTGVGYLGVAIAGLIGILAAGINLSSLAIVAGALSLGIGFGLQNIVSNFVSGLILLAERPFKVGDWVETGSTQGFVKRISVRATEIETFQRQSIIVPNSELINGVVGNWNHRNSVGRADVEVGVSYSADPEKVLRILEEIALAHKMVLRNPAPVVHFVNFGASSLDFVLKVYLADVLDGMGVKNELRIAIYKRFKEEGIEIPFPQTDVNFFVKDAPPELLRKFAEHADVVDMDEQSEPPRSTRKAAPKKKRPIRKEEPDDGDGMEL</sequence>
<feature type="transmembrane region" description="Helical" evidence="8">
    <location>
        <begin position="495"/>
        <end position="519"/>
    </location>
</feature>
<proteinExistence type="inferred from homology"/>
<dbReference type="Gene3D" id="2.30.30.60">
    <property type="match status" value="1"/>
</dbReference>
<dbReference type="GO" id="GO:0008381">
    <property type="term" value="F:mechanosensitive monoatomic ion channel activity"/>
    <property type="evidence" value="ECO:0007669"/>
    <property type="project" value="UniProtKB-ARBA"/>
</dbReference>
<dbReference type="SUPFAM" id="SSF82689">
    <property type="entry name" value="Mechanosensitive channel protein MscS (YggB), C-terminal domain"/>
    <property type="match status" value="1"/>
</dbReference>
<dbReference type="SUPFAM" id="SSF50182">
    <property type="entry name" value="Sm-like ribonucleoproteins"/>
    <property type="match status" value="1"/>
</dbReference>
<keyword evidence="4 8" id="KW-0812">Transmembrane</keyword>
<feature type="signal peptide" evidence="9">
    <location>
        <begin position="1"/>
        <end position="35"/>
    </location>
</feature>
<evidence type="ECO:0000256" key="2">
    <source>
        <dbReference type="ARBA" id="ARBA00008017"/>
    </source>
</evidence>
<dbReference type="Proteomes" id="UP000295131">
    <property type="component" value="Unassembled WGS sequence"/>
</dbReference>
<feature type="transmembrane region" description="Helical" evidence="8">
    <location>
        <begin position="539"/>
        <end position="564"/>
    </location>
</feature>
<evidence type="ECO:0000256" key="1">
    <source>
        <dbReference type="ARBA" id="ARBA00004651"/>
    </source>
</evidence>
<dbReference type="InterPro" id="IPR052702">
    <property type="entry name" value="MscS-like_channel"/>
</dbReference>
<feature type="compositionally biased region" description="Basic residues" evidence="7">
    <location>
        <begin position="827"/>
        <end position="839"/>
    </location>
</feature>
<evidence type="ECO:0000256" key="5">
    <source>
        <dbReference type="ARBA" id="ARBA00022989"/>
    </source>
</evidence>
<feature type="region of interest" description="Disordered" evidence="7">
    <location>
        <begin position="111"/>
        <end position="134"/>
    </location>
</feature>
<dbReference type="InterPro" id="IPR006686">
    <property type="entry name" value="MscS_channel_CS"/>
</dbReference>
<dbReference type="PANTHER" id="PTHR30347">
    <property type="entry name" value="POTASSIUM CHANNEL RELATED"/>
    <property type="match status" value="1"/>
</dbReference>
<feature type="transmembrane region" description="Helical" evidence="8">
    <location>
        <begin position="585"/>
        <end position="608"/>
    </location>
</feature>
<dbReference type="InterPro" id="IPR023408">
    <property type="entry name" value="MscS_beta-dom_sf"/>
</dbReference>
<dbReference type="InterPro" id="IPR011066">
    <property type="entry name" value="MscS_channel_C_sf"/>
</dbReference>
<comment type="caution">
    <text evidence="12">The sequence shown here is derived from an EMBL/GenBank/DDBJ whole genome shotgun (WGS) entry which is preliminary data.</text>
</comment>
<dbReference type="Gene3D" id="1.10.287.1260">
    <property type="match status" value="1"/>
</dbReference>
<organism evidence="12 13">
    <name type="scientific">Pseudohoeflea suaedae</name>
    <dbReference type="NCBI Taxonomy" id="877384"/>
    <lineage>
        <taxon>Bacteria</taxon>
        <taxon>Pseudomonadati</taxon>
        <taxon>Pseudomonadota</taxon>
        <taxon>Alphaproteobacteria</taxon>
        <taxon>Hyphomicrobiales</taxon>
        <taxon>Rhizobiaceae</taxon>
        <taxon>Pseudohoeflea</taxon>
    </lineage>
</organism>
<dbReference type="SUPFAM" id="SSF82861">
    <property type="entry name" value="Mechanosensitive channel protein MscS (YggB), transmembrane region"/>
    <property type="match status" value="1"/>
</dbReference>
<keyword evidence="3" id="KW-1003">Cell membrane</keyword>
<feature type="chain" id="PRO_5020835372" evidence="9">
    <location>
        <begin position="36"/>
        <end position="852"/>
    </location>
</feature>
<feature type="region of interest" description="Disordered" evidence="7">
    <location>
        <begin position="816"/>
        <end position="852"/>
    </location>
</feature>
<keyword evidence="9" id="KW-0732">Signal</keyword>
<dbReference type="PROSITE" id="PS01246">
    <property type="entry name" value="UPF0003"/>
    <property type="match status" value="1"/>
</dbReference>
<dbReference type="InterPro" id="IPR006685">
    <property type="entry name" value="MscS_channel_2nd"/>
</dbReference>
<evidence type="ECO:0000259" key="11">
    <source>
        <dbReference type="Pfam" id="PF21082"/>
    </source>
</evidence>
<dbReference type="PANTHER" id="PTHR30347:SF1">
    <property type="entry name" value="MECHANOSENSITIVE CHANNEL MSCK"/>
    <property type="match status" value="1"/>
</dbReference>
<keyword evidence="5 8" id="KW-1133">Transmembrane helix</keyword>
<feature type="transmembrane region" description="Helical" evidence="8">
    <location>
        <begin position="614"/>
        <end position="642"/>
    </location>
</feature>
<keyword evidence="6 8" id="KW-0472">Membrane</keyword>
<comment type="subcellular location">
    <subcellularLocation>
        <location evidence="1">Cell membrane</location>
        <topology evidence="1">Multi-pass membrane protein</topology>
    </subcellularLocation>
</comment>
<evidence type="ECO:0000313" key="12">
    <source>
        <dbReference type="EMBL" id="TDH35763.1"/>
    </source>
</evidence>
<evidence type="ECO:0000256" key="6">
    <source>
        <dbReference type="ARBA" id="ARBA00023136"/>
    </source>
</evidence>
<feature type="transmembrane region" description="Helical" evidence="8">
    <location>
        <begin position="373"/>
        <end position="393"/>
    </location>
</feature>
<evidence type="ECO:0000256" key="8">
    <source>
        <dbReference type="SAM" id="Phobius"/>
    </source>
</evidence>
<feature type="transmembrane region" description="Helical" evidence="8">
    <location>
        <begin position="299"/>
        <end position="321"/>
    </location>
</feature>
<dbReference type="EMBL" id="SMSI01000002">
    <property type="protein sequence ID" value="TDH35763.1"/>
    <property type="molecule type" value="Genomic_DNA"/>
</dbReference>
<dbReference type="Pfam" id="PF00924">
    <property type="entry name" value="MS_channel_2nd"/>
    <property type="match status" value="1"/>
</dbReference>
<feature type="transmembrane region" description="Helical" evidence="8">
    <location>
        <begin position="440"/>
        <end position="458"/>
    </location>
</feature>
<evidence type="ECO:0000256" key="4">
    <source>
        <dbReference type="ARBA" id="ARBA00022692"/>
    </source>
</evidence>
<reference evidence="12 13" key="1">
    <citation type="journal article" date="2013" name="Int. J. Syst. Evol. Microbiol.">
        <title>Hoeflea suaedae sp. nov., an endophytic bacterium isolated from the root of the halophyte Suaeda maritima.</title>
        <authorList>
            <person name="Chung E.J."/>
            <person name="Park J.A."/>
            <person name="Pramanik P."/>
            <person name="Bibi F."/>
            <person name="Jeon C.O."/>
            <person name="Chung Y.R."/>
        </authorList>
    </citation>
    <scope>NUCLEOTIDE SEQUENCE [LARGE SCALE GENOMIC DNA]</scope>
    <source>
        <strain evidence="12 13">YC6898</strain>
    </source>
</reference>
<gene>
    <name evidence="12" type="ORF">E2A64_10560</name>
</gene>
<dbReference type="InterPro" id="IPR011014">
    <property type="entry name" value="MscS_channel_TM-2"/>
</dbReference>
<evidence type="ECO:0000259" key="10">
    <source>
        <dbReference type="Pfam" id="PF00924"/>
    </source>
</evidence>
<evidence type="ECO:0000256" key="9">
    <source>
        <dbReference type="SAM" id="SignalP"/>
    </source>
</evidence>
<comment type="similarity">
    <text evidence="2">Belongs to the MscS (TC 1.A.23) family.</text>
</comment>
<dbReference type="InterPro" id="IPR049278">
    <property type="entry name" value="MS_channel_C"/>
</dbReference>
<dbReference type="InterPro" id="IPR010920">
    <property type="entry name" value="LSM_dom_sf"/>
</dbReference>
<feature type="transmembrane region" description="Helical" evidence="8">
    <location>
        <begin position="220"/>
        <end position="242"/>
    </location>
</feature>
<dbReference type="AlphaFoldDB" id="A0A4R5PJC4"/>
<feature type="transmembrane region" description="Helical" evidence="8">
    <location>
        <begin position="263"/>
        <end position="287"/>
    </location>
</feature>
<feature type="transmembrane region" description="Helical" evidence="8">
    <location>
        <begin position="413"/>
        <end position="434"/>
    </location>
</feature>
<evidence type="ECO:0000256" key="3">
    <source>
        <dbReference type="ARBA" id="ARBA00022475"/>
    </source>
</evidence>
<protein>
    <submittedName>
        <fullName evidence="12">Mechanosensitive ion channel family protein</fullName>
    </submittedName>
</protein>
<dbReference type="Gene3D" id="3.30.70.100">
    <property type="match status" value="1"/>
</dbReference>
<name>A0A4R5PJC4_9HYPH</name>
<evidence type="ECO:0000256" key="7">
    <source>
        <dbReference type="SAM" id="MobiDB-lite"/>
    </source>
</evidence>
<dbReference type="Pfam" id="PF21082">
    <property type="entry name" value="MS_channel_3rd"/>
    <property type="match status" value="1"/>
</dbReference>
<feature type="domain" description="Mechanosensitive ion channel MscS" evidence="10">
    <location>
        <begin position="630"/>
        <end position="697"/>
    </location>
</feature>
<feature type="domain" description="Mechanosensitive ion channel MscS C-terminal" evidence="11">
    <location>
        <begin position="705"/>
        <end position="787"/>
    </location>
</feature>
<feature type="transmembrane region" description="Helical" evidence="8">
    <location>
        <begin position="341"/>
        <end position="361"/>
    </location>
</feature>
<dbReference type="GO" id="GO:0005886">
    <property type="term" value="C:plasma membrane"/>
    <property type="evidence" value="ECO:0007669"/>
    <property type="project" value="UniProtKB-SubCell"/>
</dbReference>